<dbReference type="GO" id="GO:0009717">
    <property type="term" value="P:isoflavonoid biosynthetic process"/>
    <property type="evidence" value="ECO:0007669"/>
    <property type="project" value="UniProtKB-ARBA"/>
</dbReference>
<evidence type="ECO:0000256" key="3">
    <source>
        <dbReference type="ARBA" id="ARBA00022691"/>
    </source>
</evidence>
<dbReference type="InterPro" id="IPR012967">
    <property type="entry name" value="COMT_dimerisation"/>
</dbReference>
<keyword evidence="1" id="KW-0489">Methyltransferase</keyword>
<comment type="caution">
    <text evidence="9">The sequence shown here is derived from an EMBL/GenBank/DDBJ whole genome shotgun (WGS) entry which is preliminary data.</text>
</comment>
<dbReference type="EC" id="2.1.1.150" evidence="5"/>
<evidence type="ECO:0000259" key="7">
    <source>
        <dbReference type="Pfam" id="PF00891"/>
    </source>
</evidence>
<dbReference type="InterPro" id="IPR001077">
    <property type="entry name" value="COMT_C"/>
</dbReference>
<dbReference type="GO" id="GO:0046983">
    <property type="term" value="F:protein dimerization activity"/>
    <property type="evidence" value="ECO:0007669"/>
    <property type="project" value="InterPro"/>
</dbReference>
<evidence type="ECO:0000256" key="2">
    <source>
        <dbReference type="ARBA" id="ARBA00022679"/>
    </source>
</evidence>
<feature type="domain" description="O-methyltransferase C-terminal" evidence="7">
    <location>
        <begin position="145"/>
        <end position="336"/>
    </location>
</feature>
<dbReference type="GO" id="GO:0032259">
    <property type="term" value="P:methylation"/>
    <property type="evidence" value="ECO:0007669"/>
    <property type="project" value="UniProtKB-KW"/>
</dbReference>
<gene>
    <name evidence="9" type="ORF">VNO78_25886</name>
</gene>
<dbReference type="SUPFAM" id="SSF46785">
    <property type="entry name" value="Winged helix' DNA-binding domain"/>
    <property type="match status" value="1"/>
</dbReference>
<dbReference type="InterPro" id="IPR036388">
    <property type="entry name" value="WH-like_DNA-bd_sf"/>
</dbReference>
<sequence length="354" mass="39981">MASNNGRNTSEIFEGQTLLYRHMFAFVDSMSLKWMVELGIPDIIHNHAQPITLKELVSTLQIPPSKIYHVQSLMLYLAHNGFFERVTIHDNTEGKEAYALTSASELLVKGRELCLAPFLKYCLHPTSVAPFNQIEKWIYKEDLTIIDMSLGCNYWDFLTKNPAHNKGFNEAMASDSQMMNLVLRDCNWVFQGLESVVDVGGGTGITSRIICEAFPNLRCIVLELPHVVENLQGSNNLTYVGGDMFKSIPTADAVLLKSTLHNWDDNDCIKILKNCKEAISSKGKVIIIDVVINEKLDEHEVTGLKRLLNVVMACSLNAKERSEQEWKKLIMQAGFESYKIFPLTGYLSLIEIYP</sequence>
<dbReference type="PROSITE" id="PS51683">
    <property type="entry name" value="SAM_OMT_II"/>
    <property type="match status" value="1"/>
</dbReference>
<evidence type="ECO:0000256" key="1">
    <source>
        <dbReference type="ARBA" id="ARBA00022603"/>
    </source>
</evidence>
<evidence type="ECO:0000313" key="10">
    <source>
        <dbReference type="Proteomes" id="UP001386955"/>
    </source>
</evidence>
<evidence type="ECO:0000259" key="8">
    <source>
        <dbReference type="Pfam" id="PF08100"/>
    </source>
</evidence>
<feature type="active site" description="Proton acceptor" evidence="6">
    <location>
        <position position="261"/>
    </location>
</feature>
<dbReference type="GO" id="GO:0033800">
    <property type="term" value="F:isoflavone 7-O-methyltransferase activity"/>
    <property type="evidence" value="ECO:0007669"/>
    <property type="project" value="UniProtKB-EC"/>
</dbReference>
<organism evidence="9 10">
    <name type="scientific">Psophocarpus tetragonolobus</name>
    <name type="common">Winged bean</name>
    <name type="synonym">Dolichos tetragonolobus</name>
    <dbReference type="NCBI Taxonomy" id="3891"/>
    <lineage>
        <taxon>Eukaryota</taxon>
        <taxon>Viridiplantae</taxon>
        <taxon>Streptophyta</taxon>
        <taxon>Embryophyta</taxon>
        <taxon>Tracheophyta</taxon>
        <taxon>Spermatophyta</taxon>
        <taxon>Magnoliopsida</taxon>
        <taxon>eudicotyledons</taxon>
        <taxon>Gunneridae</taxon>
        <taxon>Pentapetalae</taxon>
        <taxon>rosids</taxon>
        <taxon>fabids</taxon>
        <taxon>Fabales</taxon>
        <taxon>Fabaceae</taxon>
        <taxon>Papilionoideae</taxon>
        <taxon>50 kb inversion clade</taxon>
        <taxon>NPAAA clade</taxon>
        <taxon>indigoferoid/millettioid clade</taxon>
        <taxon>Phaseoleae</taxon>
        <taxon>Psophocarpus</taxon>
    </lineage>
</organism>
<feature type="domain" description="O-methyltransferase dimerisation" evidence="8">
    <location>
        <begin position="21"/>
        <end position="109"/>
    </location>
</feature>
<keyword evidence="3" id="KW-0949">S-adenosyl-L-methionine</keyword>
<proteinExistence type="predicted"/>
<name>A0AAN9S7X5_PSOTE</name>
<dbReference type="Gene3D" id="3.40.50.150">
    <property type="entry name" value="Vaccinia Virus protein VP39"/>
    <property type="match status" value="1"/>
</dbReference>
<keyword evidence="10" id="KW-1185">Reference proteome</keyword>
<dbReference type="Pfam" id="PF00891">
    <property type="entry name" value="Methyltransf_2"/>
    <property type="match status" value="1"/>
</dbReference>
<dbReference type="InterPro" id="IPR029063">
    <property type="entry name" value="SAM-dependent_MTases_sf"/>
</dbReference>
<dbReference type="AlphaFoldDB" id="A0AAN9S7X5"/>
<accession>A0AAN9S7X5</accession>
<reference evidence="9 10" key="1">
    <citation type="submission" date="2024-01" db="EMBL/GenBank/DDBJ databases">
        <title>The genomes of 5 underutilized Papilionoideae crops provide insights into root nodulation and disease resistanc.</title>
        <authorList>
            <person name="Jiang F."/>
        </authorList>
    </citation>
    <scope>NUCLEOTIDE SEQUENCE [LARGE SCALE GENOMIC DNA]</scope>
    <source>
        <strain evidence="9">DUOXIRENSHENG_FW03</strain>
        <tissue evidence="9">Leaves</tissue>
    </source>
</reference>
<dbReference type="PANTHER" id="PTHR11746">
    <property type="entry name" value="O-METHYLTRANSFERASE"/>
    <property type="match status" value="1"/>
</dbReference>
<dbReference type="EMBL" id="JAYMYS010000006">
    <property type="protein sequence ID" value="KAK7390577.1"/>
    <property type="molecule type" value="Genomic_DNA"/>
</dbReference>
<evidence type="ECO:0000313" key="9">
    <source>
        <dbReference type="EMBL" id="KAK7390577.1"/>
    </source>
</evidence>
<dbReference type="Proteomes" id="UP001386955">
    <property type="component" value="Unassembled WGS sequence"/>
</dbReference>
<dbReference type="CDD" id="cd02440">
    <property type="entry name" value="AdoMet_MTases"/>
    <property type="match status" value="1"/>
</dbReference>
<dbReference type="SUPFAM" id="SSF53335">
    <property type="entry name" value="S-adenosyl-L-methionine-dependent methyltransferases"/>
    <property type="match status" value="1"/>
</dbReference>
<evidence type="ECO:0000256" key="4">
    <source>
        <dbReference type="ARBA" id="ARBA00050968"/>
    </source>
</evidence>
<dbReference type="Gene3D" id="1.10.10.10">
    <property type="entry name" value="Winged helix-like DNA-binding domain superfamily/Winged helix DNA-binding domain"/>
    <property type="match status" value="1"/>
</dbReference>
<evidence type="ECO:0000256" key="6">
    <source>
        <dbReference type="PIRSR" id="PIRSR005739-1"/>
    </source>
</evidence>
<keyword evidence="2" id="KW-0808">Transferase</keyword>
<dbReference type="FunFam" id="1.10.10.10:FF:000213">
    <property type="entry name" value="Coniferyl alcohol 9-O-methyltransferase"/>
    <property type="match status" value="1"/>
</dbReference>
<dbReference type="FunFam" id="3.40.50.150:FF:000057">
    <property type="entry name" value="O-methyltransferase ZRP4"/>
    <property type="match status" value="1"/>
</dbReference>
<dbReference type="Pfam" id="PF08100">
    <property type="entry name" value="Dimerisation"/>
    <property type="match status" value="1"/>
</dbReference>
<evidence type="ECO:0000256" key="5">
    <source>
        <dbReference type="ARBA" id="ARBA00066355"/>
    </source>
</evidence>
<dbReference type="InterPro" id="IPR036390">
    <property type="entry name" value="WH_DNA-bd_sf"/>
</dbReference>
<dbReference type="InterPro" id="IPR016461">
    <property type="entry name" value="COMT-like"/>
</dbReference>
<protein>
    <recommendedName>
        <fullName evidence="5">isoflavone 7-O-methyltransferase</fullName>
        <ecNumber evidence="5">2.1.1.150</ecNumber>
    </recommendedName>
</protein>
<comment type="catalytic activity">
    <reaction evidence="4">
        <text>a 7-hydroxyisoflavone + S-adenosyl-L-methionine = a 7-methoxyisoflavone + S-adenosyl-L-homocysteine + H(+)</text>
        <dbReference type="Rhea" id="RHEA:17933"/>
        <dbReference type="ChEBI" id="CHEBI:15378"/>
        <dbReference type="ChEBI" id="CHEBI:55465"/>
        <dbReference type="ChEBI" id="CHEBI:57856"/>
        <dbReference type="ChEBI" id="CHEBI:59789"/>
        <dbReference type="ChEBI" id="CHEBI:140356"/>
        <dbReference type="EC" id="2.1.1.150"/>
    </reaction>
</comment>
<dbReference type="PIRSF" id="PIRSF005739">
    <property type="entry name" value="O-mtase"/>
    <property type="match status" value="1"/>
</dbReference>